<dbReference type="GO" id="GO:0005886">
    <property type="term" value="C:plasma membrane"/>
    <property type="evidence" value="ECO:0007669"/>
    <property type="project" value="TreeGrafter"/>
</dbReference>
<proteinExistence type="predicted"/>
<name>A0A9Q9HKN3_LEICA</name>
<dbReference type="InterPro" id="IPR005702">
    <property type="entry name" value="Wzc-like_C"/>
</dbReference>
<keyword evidence="4" id="KW-0808">Transferase</keyword>
<feature type="region of interest" description="Disordered" evidence="3">
    <location>
        <begin position="60"/>
        <end position="95"/>
    </location>
</feature>
<keyword evidence="1" id="KW-0547">Nucleotide-binding</keyword>
<evidence type="ECO:0000313" key="4">
    <source>
        <dbReference type="EMBL" id="UWQ55862.1"/>
    </source>
</evidence>
<dbReference type="Proteomes" id="UP001058713">
    <property type="component" value="Chromosome"/>
</dbReference>
<evidence type="ECO:0000256" key="3">
    <source>
        <dbReference type="SAM" id="MobiDB-lite"/>
    </source>
</evidence>
<dbReference type="InterPro" id="IPR027417">
    <property type="entry name" value="P-loop_NTPase"/>
</dbReference>
<dbReference type="AlphaFoldDB" id="A0A9Q9HKN3"/>
<dbReference type="PANTHER" id="PTHR32309:SF13">
    <property type="entry name" value="FERRIC ENTEROBACTIN TRANSPORT PROTEIN FEPE"/>
    <property type="match status" value="1"/>
</dbReference>
<keyword evidence="4" id="KW-0418">Kinase</keyword>
<dbReference type="GO" id="GO:0004713">
    <property type="term" value="F:protein tyrosine kinase activity"/>
    <property type="evidence" value="ECO:0007669"/>
    <property type="project" value="TreeGrafter"/>
</dbReference>
<keyword evidence="2" id="KW-0067">ATP-binding</keyword>
<gene>
    <name evidence="4" type="ORF">K3721_13390</name>
</gene>
<dbReference type="KEGG" id="lcae:K3721_13390"/>
<reference evidence="4" key="1">
    <citation type="submission" date="2021-08" db="EMBL/GenBank/DDBJ databases">
        <authorList>
            <person name="Nwanade C."/>
            <person name="Wang M."/>
            <person name="Masoudi A."/>
            <person name="Yu Z."/>
            <person name="Liu J."/>
        </authorList>
    </citation>
    <scope>NUCLEOTIDE SEQUENCE</scope>
    <source>
        <strain evidence="4">S122</strain>
    </source>
</reference>
<protein>
    <submittedName>
        <fullName evidence="4">CpsD/CapB family tyrosine-protein kinase</fullName>
    </submittedName>
</protein>
<accession>A0A9Q9HKN3</accession>
<dbReference type="SUPFAM" id="SSF52540">
    <property type="entry name" value="P-loop containing nucleoside triphosphate hydrolases"/>
    <property type="match status" value="1"/>
</dbReference>
<evidence type="ECO:0000256" key="2">
    <source>
        <dbReference type="ARBA" id="ARBA00022840"/>
    </source>
</evidence>
<evidence type="ECO:0000256" key="1">
    <source>
        <dbReference type="ARBA" id="ARBA00022741"/>
    </source>
</evidence>
<dbReference type="InterPro" id="IPR050445">
    <property type="entry name" value="Bact_polysacc_biosynth/exp"/>
</dbReference>
<feature type="compositionally biased region" description="Low complexity" evidence="3">
    <location>
        <begin position="63"/>
        <end position="95"/>
    </location>
</feature>
<dbReference type="CDD" id="cd05387">
    <property type="entry name" value="BY-kinase"/>
    <property type="match status" value="1"/>
</dbReference>
<dbReference type="Gene3D" id="3.40.50.300">
    <property type="entry name" value="P-loop containing nucleotide triphosphate hydrolases"/>
    <property type="match status" value="1"/>
</dbReference>
<evidence type="ECO:0000313" key="5">
    <source>
        <dbReference type="Proteomes" id="UP001058713"/>
    </source>
</evidence>
<organism evidence="4 5">
    <name type="scientific">Leisingera caerulea</name>
    <name type="common">Phaeobacter caeruleus</name>
    <dbReference type="NCBI Taxonomy" id="506591"/>
    <lineage>
        <taxon>Bacteria</taxon>
        <taxon>Pseudomonadati</taxon>
        <taxon>Pseudomonadota</taxon>
        <taxon>Alphaproteobacteria</taxon>
        <taxon>Rhodobacterales</taxon>
        <taxon>Roseobacteraceae</taxon>
        <taxon>Leisingera</taxon>
    </lineage>
</organism>
<sequence>MQARRTGPAVDRPAVAEGRIVKHFAISGACGATPAHGPLTGLEVDEDGMSEHGYKRFRRRRATAAATPPAAGGTGTEAAPQMAAPGAPPQAQLPARLPEPWDRIRQVPFDPVAQRAARLPLVSRFRVSPAAKSFDLLRTRLLHTLKARGWKRVAVTAPSAGCGTTFSAVNLALSLARVPDSRTVLMDLNFRRPGMARALGMEAQGDLGAFLSGSARMEDHLLRPLPQLAVGLNQTADQDAAELLHSSSCAEALDGLMLRSGADTALFDLPPVLEHDDTAAFLPQVDAVLLISDGSSTTAAQLAACEKMLAGHTELLGVVLNRARSTDSPLN</sequence>
<dbReference type="EMBL" id="CP081070">
    <property type="protein sequence ID" value="UWQ55862.1"/>
    <property type="molecule type" value="Genomic_DNA"/>
</dbReference>
<dbReference type="PANTHER" id="PTHR32309">
    <property type="entry name" value="TYROSINE-PROTEIN KINASE"/>
    <property type="match status" value="1"/>
</dbReference>